<dbReference type="EMBL" id="SWLG01000007">
    <property type="protein sequence ID" value="TLS37042.1"/>
    <property type="molecule type" value="Genomic_DNA"/>
</dbReference>
<dbReference type="RefSeq" id="WP_138126338.1">
    <property type="nucleotide sequence ID" value="NZ_SWLG01000007.1"/>
</dbReference>
<keyword evidence="3" id="KW-1185">Reference proteome</keyword>
<comment type="caution">
    <text evidence="2">The sequence shown here is derived from an EMBL/GenBank/DDBJ whole genome shotgun (WGS) entry which is preliminary data.</text>
</comment>
<protein>
    <submittedName>
        <fullName evidence="2">Uncharacterized protein</fullName>
    </submittedName>
</protein>
<reference evidence="2 3" key="1">
    <citation type="submission" date="2019-04" db="EMBL/GenBank/DDBJ databases">
        <title>Bacillus caeni sp. nov., a bacterium isolated from mangrove sediment.</title>
        <authorList>
            <person name="Huang H."/>
            <person name="Mo K."/>
            <person name="Hu Y."/>
        </authorList>
    </citation>
    <scope>NUCLEOTIDE SEQUENCE [LARGE SCALE GENOMIC DNA]</scope>
    <source>
        <strain evidence="2 3">HB172195</strain>
    </source>
</reference>
<keyword evidence="1" id="KW-0812">Transmembrane</keyword>
<keyword evidence="1" id="KW-0472">Membrane</keyword>
<evidence type="ECO:0000313" key="2">
    <source>
        <dbReference type="EMBL" id="TLS37042.1"/>
    </source>
</evidence>
<evidence type="ECO:0000313" key="3">
    <source>
        <dbReference type="Proteomes" id="UP000308230"/>
    </source>
</evidence>
<accession>A0A5R9F0A4</accession>
<dbReference type="Proteomes" id="UP000308230">
    <property type="component" value="Unassembled WGS sequence"/>
</dbReference>
<name>A0A5R9F0A4_9BACL</name>
<dbReference type="AlphaFoldDB" id="A0A5R9F0A4"/>
<keyword evidence="1" id="KW-1133">Transmembrane helix</keyword>
<gene>
    <name evidence="2" type="ORF">FCL54_10960</name>
</gene>
<organism evidence="2 3">
    <name type="scientific">Exobacillus caeni</name>
    <dbReference type="NCBI Taxonomy" id="2574798"/>
    <lineage>
        <taxon>Bacteria</taxon>
        <taxon>Bacillati</taxon>
        <taxon>Bacillota</taxon>
        <taxon>Bacilli</taxon>
        <taxon>Bacillales</taxon>
        <taxon>Guptibacillaceae</taxon>
        <taxon>Exobacillus</taxon>
    </lineage>
</organism>
<sequence>MDFLVIFGFHFLIMGALVMLVSGIVLFLFQKIHFGFIVLVSMLGGYLYAAIFEVPGLVPFAIVFNSIFSLLAVFLVQITLYAGRKADRMDDNHEYI</sequence>
<feature type="transmembrane region" description="Helical" evidence="1">
    <location>
        <begin position="6"/>
        <end position="29"/>
    </location>
</feature>
<feature type="transmembrane region" description="Helical" evidence="1">
    <location>
        <begin position="57"/>
        <end position="82"/>
    </location>
</feature>
<evidence type="ECO:0000256" key="1">
    <source>
        <dbReference type="SAM" id="Phobius"/>
    </source>
</evidence>
<proteinExistence type="predicted"/>
<feature type="transmembrane region" description="Helical" evidence="1">
    <location>
        <begin position="34"/>
        <end position="51"/>
    </location>
</feature>
<dbReference type="OrthoDB" id="2899233at2"/>